<accession>A0A7X2N1M8</accession>
<dbReference type="InterPro" id="IPR050270">
    <property type="entry name" value="DegV_domain_contain"/>
</dbReference>
<reference evidence="2 3" key="1">
    <citation type="submission" date="2019-08" db="EMBL/GenBank/DDBJ databases">
        <title>In-depth cultivation of the pig gut microbiome towards novel bacterial diversity and tailored functional studies.</title>
        <authorList>
            <person name="Wylensek D."/>
            <person name="Hitch T.C.A."/>
            <person name="Clavel T."/>
        </authorList>
    </citation>
    <scope>NUCLEOTIDE SEQUENCE [LARGE SCALE GENOMIC DNA]</scope>
    <source>
        <strain evidence="2 3">LKV-178-WT-2G</strain>
    </source>
</reference>
<dbReference type="NCBIfam" id="TIGR00762">
    <property type="entry name" value="DegV"/>
    <property type="match status" value="1"/>
</dbReference>
<dbReference type="PROSITE" id="PS51482">
    <property type="entry name" value="DEGV"/>
    <property type="match status" value="1"/>
</dbReference>
<dbReference type="PANTHER" id="PTHR33434:SF2">
    <property type="entry name" value="FATTY ACID-BINDING PROTEIN TM_1468"/>
    <property type="match status" value="1"/>
</dbReference>
<dbReference type="EMBL" id="VUMM01000002">
    <property type="protein sequence ID" value="MSS00820.1"/>
    <property type="molecule type" value="Genomic_DNA"/>
</dbReference>
<keyword evidence="3" id="KW-1185">Reference proteome</keyword>
<dbReference type="Pfam" id="PF02645">
    <property type="entry name" value="DegV"/>
    <property type="match status" value="1"/>
</dbReference>
<dbReference type="AlphaFoldDB" id="A0A7X2N1M8"/>
<dbReference type="Proteomes" id="UP000470082">
    <property type="component" value="Unassembled WGS sequence"/>
</dbReference>
<proteinExistence type="predicted"/>
<evidence type="ECO:0000256" key="1">
    <source>
        <dbReference type="ARBA" id="ARBA00023121"/>
    </source>
</evidence>
<sequence length="273" mass="30238">MNYKIVTDSSSNEYFLENIPYSTVPLRIRTVDKEYVDNPDLNVREMVEDLKSITTKSSTSCPSAGEWMEAFEGADCVFAITISSNLSGSYNAACMAKEEFPDKKIEVFDSLSTGAGMLLIVEKIIDGIRQDLSFEEIVEQVHEYQKHIHLLFALESMTNLANNGRVSPLVAKGAGLIGIRLIGKASDTGTIEMVSKARGRNKTIKNLVLLIKEMGYKGNKIRIDHVYNEECANQLKETLLNEFPEAKIVIGTCKGLCSFYAELGGLIVGFEDL</sequence>
<gene>
    <name evidence="2" type="ORF">FYJ50_01575</name>
</gene>
<evidence type="ECO:0000313" key="2">
    <source>
        <dbReference type="EMBL" id="MSS00820.1"/>
    </source>
</evidence>
<dbReference type="GO" id="GO:0008289">
    <property type="term" value="F:lipid binding"/>
    <property type="evidence" value="ECO:0007669"/>
    <property type="project" value="UniProtKB-KW"/>
</dbReference>
<evidence type="ECO:0000313" key="3">
    <source>
        <dbReference type="Proteomes" id="UP000470082"/>
    </source>
</evidence>
<organism evidence="2 3">
    <name type="scientific">Floccifex porci</name>
    <dbReference type="NCBI Taxonomy" id="2606629"/>
    <lineage>
        <taxon>Bacteria</taxon>
        <taxon>Bacillati</taxon>
        <taxon>Bacillota</taxon>
        <taxon>Erysipelotrichia</taxon>
        <taxon>Erysipelotrichales</taxon>
        <taxon>Erysipelotrichaceae</taxon>
        <taxon>Floccifex</taxon>
    </lineage>
</organism>
<comment type="caution">
    <text evidence="2">The sequence shown here is derived from an EMBL/GenBank/DDBJ whole genome shotgun (WGS) entry which is preliminary data.</text>
</comment>
<dbReference type="RefSeq" id="WP_154459293.1">
    <property type="nucleotide sequence ID" value="NZ_VUMM01000002.1"/>
</dbReference>
<name>A0A7X2N1M8_9FIRM</name>
<dbReference type="InterPro" id="IPR043168">
    <property type="entry name" value="DegV_C"/>
</dbReference>
<dbReference type="SUPFAM" id="SSF82549">
    <property type="entry name" value="DAK1/DegV-like"/>
    <property type="match status" value="1"/>
</dbReference>
<dbReference type="InterPro" id="IPR003797">
    <property type="entry name" value="DegV"/>
</dbReference>
<keyword evidence="1" id="KW-0446">Lipid-binding</keyword>
<dbReference type="Gene3D" id="3.40.50.10170">
    <property type="match status" value="1"/>
</dbReference>
<dbReference type="Gene3D" id="3.30.1180.10">
    <property type="match status" value="1"/>
</dbReference>
<dbReference type="PANTHER" id="PTHR33434">
    <property type="entry name" value="DEGV DOMAIN-CONTAINING PROTEIN DR_1986-RELATED"/>
    <property type="match status" value="1"/>
</dbReference>
<protein>
    <submittedName>
        <fullName evidence="2">DegV family protein</fullName>
    </submittedName>
</protein>